<dbReference type="AlphaFoldDB" id="A0A432GFH8"/>
<accession>A0A432GFH8</accession>
<comment type="caution">
    <text evidence="2">The sequence shown here is derived from an EMBL/GenBank/DDBJ whole genome shotgun (WGS) entry which is preliminary data.</text>
</comment>
<reference evidence="2 3" key="1">
    <citation type="submission" date="2018-06" db="EMBL/GenBank/DDBJ databases">
        <title>Combined omics and stable isotope probing to characterize newly discovered Mariana Back-Arc vent microbial communities.</title>
        <authorList>
            <person name="Trembath-Reichert E."/>
            <person name="Huber J.A."/>
        </authorList>
    </citation>
    <scope>NUCLEOTIDE SEQUENCE [LARGE SCALE GENOMIC DNA]</scope>
    <source>
        <strain evidence="2">MAG 63_2</strain>
    </source>
</reference>
<sequence length="302" mass="36320">MERTHNNSLNFTKIDNIFQLNYFNKIEKKSYLYKDIDYNIKWKKYYQKQNSLKYKNLIPFNLVAKVKRGIATGANEYFVFNIEKAKKYKIDINYLFPCITASKDITLPIFTINNFDYLKNNNKNIFLFNGINQNDKYIKKYIEYGEKQNIHKRYLTSKRQPWYKLENRPPAPILVGVFNRKGLKFIRNEANVYNLTTFHCIYLENNLFQNIDIDLLFAYLLTNTAKEIFNDESREYGNGLKKFEPNDLNNAKILNIFDLDKSIKSKILNFYYQYRNQIINDKIENQIFLDEIDKILQKEFKA</sequence>
<evidence type="ECO:0000313" key="3">
    <source>
        <dbReference type="Proteomes" id="UP000286732"/>
    </source>
</evidence>
<dbReference type="EMBL" id="QNZM01000072">
    <property type="protein sequence ID" value="RTZ81956.1"/>
    <property type="molecule type" value="Genomic_DNA"/>
</dbReference>
<dbReference type="Proteomes" id="UP000286732">
    <property type="component" value="Unassembled WGS sequence"/>
</dbReference>
<feature type="domain" description="Type II methyltransferase M.Eco57I C-terminal" evidence="1">
    <location>
        <begin position="55"/>
        <end position="262"/>
    </location>
</feature>
<name>A0A432GFH8_9DELT</name>
<gene>
    <name evidence="2" type="ORF">DSY98_01875</name>
</gene>
<organism evidence="2 3">
    <name type="scientific">SAR324 cluster bacterium</name>
    <dbReference type="NCBI Taxonomy" id="2024889"/>
    <lineage>
        <taxon>Bacteria</taxon>
        <taxon>Deltaproteobacteria</taxon>
        <taxon>SAR324 cluster</taxon>
    </lineage>
</organism>
<proteinExistence type="predicted"/>
<evidence type="ECO:0000259" key="1">
    <source>
        <dbReference type="Pfam" id="PF22837"/>
    </source>
</evidence>
<dbReference type="InterPro" id="IPR054520">
    <property type="entry name" value="M_Eco57I_C"/>
</dbReference>
<evidence type="ECO:0000313" key="2">
    <source>
        <dbReference type="EMBL" id="RTZ81956.1"/>
    </source>
</evidence>
<protein>
    <recommendedName>
        <fullName evidence="1">Type II methyltransferase M.Eco57I C-terminal domain-containing protein</fullName>
    </recommendedName>
</protein>
<dbReference type="Pfam" id="PF22837">
    <property type="entry name" value="M_Eco57I_C"/>
    <property type="match status" value="1"/>
</dbReference>